<reference evidence="3 4" key="1">
    <citation type="journal article" date="2020" name="Nat. Food">
        <title>A phased Vanilla planifolia genome enables genetic improvement of flavour and production.</title>
        <authorList>
            <person name="Hasing T."/>
            <person name="Tang H."/>
            <person name="Brym M."/>
            <person name="Khazi F."/>
            <person name="Huang T."/>
            <person name="Chambers A.H."/>
        </authorList>
    </citation>
    <scope>NUCLEOTIDE SEQUENCE [LARGE SCALE GENOMIC DNA]</scope>
    <source>
        <tissue evidence="1">Leaf</tissue>
    </source>
</reference>
<dbReference type="Proteomes" id="UP000636800">
    <property type="component" value="Chromosome 1"/>
</dbReference>
<protein>
    <submittedName>
        <fullName evidence="1">Uncharacterized protein</fullName>
    </submittedName>
</protein>
<dbReference type="EMBL" id="JADCNM010000001">
    <property type="protein sequence ID" value="KAG0500574.1"/>
    <property type="molecule type" value="Genomic_DNA"/>
</dbReference>
<gene>
    <name evidence="2" type="ORF">HPP92_000646</name>
    <name evidence="1" type="ORF">HPP92_000730</name>
</gene>
<evidence type="ECO:0000313" key="4">
    <source>
        <dbReference type="Proteomes" id="UP000639772"/>
    </source>
</evidence>
<name>A0A835RQG0_VANPL</name>
<evidence type="ECO:0000313" key="2">
    <source>
        <dbReference type="EMBL" id="KAG0500574.1"/>
    </source>
</evidence>
<sequence length="238" mass="26491">MAGGDLPKMLRFTHEGKEITAVLVENDRTDVACAGGWTMEERCSICFQPLGHRRPFYSAYPLVLYVHADCIFHVATEAASRRPLPEFPSGNTRDISTCPPLPYSYPTYPFINHTPTYSYGYPYPSPFPIQSHMNPPYPMAAAAFGVTCPATINYNHHQPQPQIYFSQHQPQPNTYEPVYNHNATIQHFTPAHYTPRPPPSSIASSSATSWASGWTGLGVSTVVSSLIQSFFSLLFSNN</sequence>
<dbReference type="EMBL" id="JADCNL010000001">
    <property type="protein sequence ID" value="KAG0496039.1"/>
    <property type="molecule type" value="Genomic_DNA"/>
</dbReference>
<comment type="caution">
    <text evidence="1">The sequence shown here is derived from an EMBL/GenBank/DDBJ whole genome shotgun (WGS) entry which is preliminary data.</text>
</comment>
<accession>A0A835RQG0</accession>
<dbReference type="AlphaFoldDB" id="A0A835RQG0"/>
<keyword evidence="3" id="KW-1185">Reference proteome</keyword>
<evidence type="ECO:0000313" key="1">
    <source>
        <dbReference type="EMBL" id="KAG0496039.1"/>
    </source>
</evidence>
<evidence type="ECO:0000313" key="3">
    <source>
        <dbReference type="Proteomes" id="UP000636800"/>
    </source>
</evidence>
<dbReference type="Proteomes" id="UP000639772">
    <property type="component" value="Chromosome 1"/>
</dbReference>
<organism evidence="1 3">
    <name type="scientific">Vanilla planifolia</name>
    <name type="common">Vanilla</name>
    <dbReference type="NCBI Taxonomy" id="51239"/>
    <lineage>
        <taxon>Eukaryota</taxon>
        <taxon>Viridiplantae</taxon>
        <taxon>Streptophyta</taxon>
        <taxon>Embryophyta</taxon>
        <taxon>Tracheophyta</taxon>
        <taxon>Spermatophyta</taxon>
        <taxon>Magnoliopsida</taxon>
        <taxon>Liliopsida</taxon>
        <taxon>Asparagales</taxon>
        <taxon>Orchidaceae</taxon>
        <taxon>Vanilloideae</taxon>
        <taxon>Vanilleae</taxon>
        <taxon>Vanilla</taxon>
    </lineage>
</organism>
<proteinExistence type="predicted"/>